<dbReference type="PANTHER" id="PTHR43804">
    <property type="entry name" value="LD18447P"/>
    <property type="match status" value="1"/>
</dbReference>
<dbReference type="GO" id="GO:0003747">
    <property type="term" value="F:translation release factor activity"/>
    <property type="evidence" value="ECO:0007669"/>
    <property type="project" value="InterPro"/>
</dbReference>
<dbReference type="Pfam" id="PF03462">
    <property type="entry name" value="PCRF"/>
    <property type="match status" value="1"/>
</dbReference>
<evidence type="ECO:0000256" key="2">
    <source>
        <dbReference type="ARBA" id="ARBA00022481"/>
    </source>
</evidence>
<protein>
    <submittedName>
        <fullName evidence="5">Peptide chain release factor 1</fullName>
    </submittedName>
</protein>
<sequence>MVNCRLIGQHRRHVSVLCSIFFQLASPPFSSYRSKSLVEIEKMMSDTRTDDEMYDLAREEKNELLSRVDDAEKAVVKAMLPRDPKDDGNAIMEIRPGTGGNEANLFAADLMRMYQRFALNVGWRFEPLVTDVDGHGGLKVKCLCSVQRVPLTEEQGRLHTSAACVVVMPERVDDVPQIRKSDLVIDTMRSSGKGGQHVNTTDSAVRVVHVPTGISVVVMDERSQHYNKAKALEIVSARVAHLTRAKSDALHAATKKSLQGTGERSDKIRTYNFPQDRVTDHRVGLSKFGIDRMMEGELLAEVINALRMDAETNAMAEWQ</sequence>
<keyword evidence="2" id="KW-0488">Methylation</keyword>
<dbReference type="GO" id="GO:0005739">
    <property type="term" value="C:mitochondrion"/>
    <property type="evidence" value="ECO:0007669"/>
    <property type="project" value="GOC"/>
</dbReference>
<dbReference type="Pfam" id="PF00472">
    <property type="entry name" value="RF-1"/>
    <property type="match status" value="1"/>
</dbReference>
<feature type="domain" description="Prokaryotic-type class I peptide chain release factors" evidence="4">
    <location>
        <begin position="189"/>
        <end position="205"/>
    </location>
</feature>
<evidence type="ECO:0000256" key="3">
    <source>
        <dbReference type="ARBA" id="ARBA00022917"/>
    </source>
</evidence>
<accession>A0A8H7ZWJ3</accession>
<evidence type="ECO:0000256" key="1">
    <source>
        <dbReference type="ARBA" id="ARBA00010835"/>
    </source>
</evidence>
<dbReference type="EMBL" id="JAEFCI010004673">
    <property type="protein sequence ID" value="KAG5460811.1"/>
    <property type="molecule type" value="Genomic_DNA"/>
</dbReference>
<dbReference type="FunFam" id="3.30.160.20:FF:000004">
    <property type="entry name" value="Peptide chain release factor 1"/>
    <property type="match status" value="1"/>
</dbReference>
<evidence type="ECO:0000313" key="6">
    <source>
        <dbReference type="Proteomes" id="UP000673691"/>
    </source>
</evidence>
<dbReference type="PANTHER" id="PTHR43804:SF7">
    <property type="entry name" value="LD18447P"/>
    <property type="match status" value="1"/>
</dbReference>
<dbReference type="InterPro" id="IPR000352">
    <property type="entry name" value="Pep_chain_release_fac_I"/>
</dbReference>
<name>A0A8H7ZWJ3_9FUNG</name>
<dbReference type="PROSITE" id="PS00745">
    <property type="entry name" value="RF_PROK_I"/>
    <property type="match status" value="1"/>
</dbReference>
<dbReference type="OrthoDB" id="2019491at2759"/>
<dbReference type="InterPro" id="IPR050057">
    <property type="entry name" value="Prokaryotic/Mito_RF"/>
</dbReference>
<evidence type="ECO:0000313" key="5">
    <source>
        <dbReference type="EMBL" id="KAG5460811.1"/>
    </source>
</evidence>
<dbReference type="Gene3D" id="3.30.70.1660">
    <property type="match status" value="2"/>
</dbReference>
<dbReference type="Proteomes" id="UP000673691">
    <property type="component" value="Unassembled WGS sequence"/>
</dbReference>
<comment type="similarity">
    <text evidence="1">Belongs to the prokaryotic/mitochondrial release factor family.</text>
</comment>
<evidence type="ECO:0000259" key="4">
    <source>
        <dbReference type="PROSITE" id="PS00745"/>
    </source>
</evidence>
<dbReference type="AlphaFoldDB" id="A0A8H7ZWJ3"/>
<organism evidence="5 6">
    <name type="scientific">Olpidium bornovanus</name>
    <dbReference type="NCBI Taxonomy" id="278681"/>
    <lineage>
        <taxon>Eukaryota</taxon>
        <taxon>Fungi</taxon>
        <taxon>Fungi incertae sedis</taxon>
        <taxon>Olpidiomycota</taxon>
        <taxon>Olpidiomycotina</taxon>
        <taxon>Olpidiomycetes</taxon>
        <taxon>Olpidiales</taxon>
        <taxon>Olpidiaceae</taxon>
        <taxon>Olpidium</taxon>
    </lineage>
</organism>
<dbReference type="GO" id="GO:0032543">
    <property type="term" value="P:mitochondrial translation"/>
    <property type="evidence" value="ECO:0007669"/>
    <property type="project" value="UniProtKB-ARBA"/>
</dbReference>
<proteinExistence type="inferred from homology"/>
<dbReference type="SUPFAM" id="SSF75620">
    <property type="entry name" value="Release factor"/>
    <property type="match status" value="1"/>
</dbReference>
<dbReference type="Gene3D" id="6.10.140.1950">
    <property type="match status" value="1"/>
</dbReference>
<dbReference type="SMART" id="SM00937">
    <property type="entry name" value="PCRF"/>
    <property type="match status" value="1"/>
</dbReference>
<keyword evidence="3" id="KW-0648">Protein biosynthesis</keyword>
<comment type="caution">
    <text evidence="5">The sequence shown here is derived from an EMBL/GenBank/DDBJ whole genome shotgun (WGS) entry which is preliminary data.</text>
</comment>
<reference evidence="5 6" key="1">
    <citation type="journal article" name="Sci. Rep.">
        <title>Genome-scale phylogenetic analyses confirm Olpidium as the closest living zoosporic fungus to the non-flagellated, terrestrial fungi.</title>
        <authorList>
            <person name="Chang Y."/>
            <person name="Rochon D."/>
            <person name="Sekimoto S."/>
            <person name="Wang Y."/>
            <person name="Chovatia M."/>
            <person name="Sandor L."/>
            <person name="Salamov A."/>
            <person name="Grigoriev I.V."/>
            <person name="Stajich J.E."/>
            <person name="Spatafora J.W."/>
        </authorList>
    </citation>
    <scope>NUCLEOTIDE SEQUENCE [LARGE SCALE GENOMIC DNA]</scope>
    <source>
        <strain evidence="5">S191</strain>
    </source>
</reference>
<dbReference type="InterPro" id="IPR045853">
    <property type="entry name" value="Pep_chain_release_fac_I_sf"/>
</dbReference>
<keyword evidence="6" id="KW-1185">Reference proteome</keyword>
<dbReference type="Gene3D" id="3.30.160.20">
    <property type="match status" value="1"/>
</dbReference>
<gene>
    <name evidence="5" type="ORF">BJ554DRAFT_7099</name>
</gene>
<dbReference type="InterPro" id="IPR005139">
    <property type="entry name" value="PCRF"/>
</dbReference>